<comment type="caution">
    <text evidence="3">The sequence shown here is derived from an EMBL/GenBank/DDBJ whole genome shotgun (WGS) entry which is preliminary data.</text>
</comment>
<dbReference type="EMBL" id="JAAMOX010000002">
    <property type="protein sequence ID" value="NIH54422.1"/>
    <property type="molecule type" value="Genomic_DNA"/>
</dbReference>
<reference evidence="3 4" key="1">
    <citation type="submission" date="2020-02" db="EMBL/GenBank/DDBJ databases">
        <title>Sequencing the genomes of 1000 actinobacteria strains.</title>
        <authorList>
            <person name="Klenk H.-P."/>
        </authorList>
    </citation>
    <scope>NUCLEOTIDE SEQUENCE [LARGE SCALE GENOMIC DNA]</scope>
    <source>
        <strain evidence="3 4">DSM 27960</strain>
    </source>
</reference>
<accession>A0A7X5R2X8</accession>
<dbReference type="PROSITE" id="PS51257">
    <property type="entry name" value="PROKAR_LIPOPROTEIN"/>
    <property type="match status" value="1"/>
</dbReference>
<feature type="signal peptide" evidence="2">
    <location>
        <begin position="1"/>
        <end position="23"/>
    </location>
</feature>
<evidence type="ECO:0000256" key="1">
    <source>
        <dbReference type="SAM" id="MobiDB-lite"/>
    </source>
</evidence>
<organism evidence="3 4">
    <name type="scientific">Lysinibacter cavernae</name>
    <dbReference type="NCBI Taxonomy" id="1640652"/>
    <lineage>
        <taxon>Bacteria</taxon>
        <taxon>Bacillati</taxon>
        <taxon>Actinomycetota</taxon>
        <taxon>Actinomycetes</taxon>
        <taxon>Micrococcales</taxon>
        <taxon>Microbacteriaceae</taxon>
        <taxon>Lysinibacter</taxon>
    </lineage>
</organism>
<feature type="compositionally biased region" description="Low complexity" evidence="1">
    <location>
        <begin position="35"/>
        <end position="61"/>
    </location>
</feature>
<dbReference type="Proteomes" id="UP000541033">
    <property type="component" value="Unassembled WGS sequence"/>
</dbReference>
<proteinExistence type="predicted"/>
<protein>
    <recommendedName>
        <fullName evidence="5">Lipoprotein</fullName>
    </recommendedName>
</protein>
<sequence length="247" mass="25831">MGNKRVFIGSIALVAAFSLSGCASSPSNPPYPVKATSTASSETPTAKPTTTSSPSATPAAWTKYTSTDGRYTFEHPEAWTVNVSGDREGTSLSITDTASGSTVATFHAGLASGPASFGPGETGTITFLANTPLDLARYDIGDVSDGPVNVSYATFEKGGAIQASMGLTTDYSRSETENTGLVLFMKNQAVTPEIYFGEFATPVSNETTPVTSIIPTFATIDEAKAFMETQTYKDLERMFSSVTVVTG</sequence>
<keyword evidence="4" id="KW-1185">Reference proteome</keyword>
<feature type="chain" id="PRO_5039335249" description="Lipoprotein" evidence="2">
    <location>
        <begin position="24"/>
        <end position="247"/>
    </location>
</feature>
<evidence type="ECO:0008006" key="5">
    <source>
        <dbReference type="Google" id="ProtNLM"/>
    </source>
</evidence>
<name>A0A7X5R2X8_9MICO</name>
<evidence type="ECO:0000256" key="2">
    <source>
        <dbReference type="SAM" id="SignalP"/>
    </source>
</evidence>
<evidence type="ECO:0000313" key="4">
    <source>
        <dbReference type="Proteomes" id="UP000541033"/>
    </source>
</evidence>
<gene>
    <name evidence="3" type="ORF">FHX76_002318</name>
</gene>
<feature type="region of interest" description="Disordered" evidence="1">
    <location>
        <begin position="28"/>
        <end position="61"/>
    </location>
</feature>
<dbReference type="RefSeq" id="WP_167150803.1">
    <property type="nucleotide sequence ID" value="NZ_JAAMOX010000002.1"/>
</dbReference>
<dbReference type="AlphaFoldDB" id="A0A7X5R2X8"/>
<keyword evidence="2" id="KW-0732">Signal</keyword>
<evidence type="ECO:0000313" key="3">
    <source>
        <dbReference type="EMBL" id="NIH54422.1"/>
    </source>
</evidence>